<keyword evidence="1" id="KW-0812">Transmembrane</keyword>
<evidence type="ECO:0008006" key="5">
    <source>
        <dbReference type="Google" id="ProtNLM"/>
    </source>
</evidence>
<organism evidence="3 4">
    <name type="scientific">Simiduia aestuariiviva</name>
    <dbReference type="NCBI Taxonomy" id="1510459"/>
    <lineage>
        <taxon>Bacteria</taxon>
        <taxon>Pseudomonadati</taxon>
        <taxon>Pseudomonadota</taxon>
        <taxon>Gammaproteobacteria</taxon>
        <taxon>Cellvibrionales</taxon>
        <taxon>Cellvibrionaceae</taxon>
        <taxon>Simiduia</taxon>
    </lineage>
</organism>
<evidence type="ECO:0000313" key="4">
    <source>
        <dbReference type="Proteomes" id="UP000559987"/>
    </source>
</evidence>
<feature type="signal peptide" evidence="2">
    <location>
        <begin position="1"/>
        <end position="22"/>
    </location>
</feature>
<protein>
    <recommendedName>
        <fullName evidence="5">PEP-CTERM protein-sorting domain-containing protein</fullName>
    </recommendedName>
</protein>
<evidence type="ECO:0000256" key="2">
    <source>
        <dbReference type="SAM" id="SignalP"/>
    </source>
</evidence>
<keyword evidence="2" id="KW-0732">Signal</keyword>
<keyword evidence="4" id="KW-1185">Reference proteome</keyword>
<evidence type="ECO:0000256" key="1">
    <source>
        <dbReference type="SAM" id="Phobius"/>
    </source>
</evidence>
<evidence type="ECO:0000313" key="3">
    <source>
        <dbReference type="EMBL" id="MBB3170096.1"/>
    </source>
</evidence>
<feature type="transmembrane region" description="Helical" evidence="1">
    <location>
        <begin position="190"/>
        <end position="206"/>
    </location>
</feature>
<keyword evidence="1" id="KW-1133">Transmembrane helix</keyword>
<sequence>MKTIKSLIIAAALAITASATQATVLDFAADANANEKGYSVLTYSGWWGDLDITANSGENPANAYMDSGYGGLGVCKVLDIFDQCSPASDDNVTTGEKLSFVFDADVWIKNLWVNNYHDDDKSLVGDWINITNDGVSTLTAGKDSEKPIGSYTSATSIGTFFVKAGTVFSMAYAGEEFYVTAMEIVGVPEVGSLALFMLGLMGLAAARRRSLQS</sequence>
<feature type="chain" id="PRO_5032523136" description="PEP-CTERM protein-sorting domain-containing protein" evidence="2">
    <location>
        <begin position="23"/>
        <end position="213"/>
    </location>
</feature>
<dbReference type="AlphaFoldDB" id="A0A839UVL4"/>
<dbReference type="Proteomes" id="UP000559987">
    <property type="component" value="Unassembled WGS sequence"/>
</dbReference>
<keyword evidence="1" id="KW-0472">Membrane</keyword>
<accession>A0A839UVL4</accession>
<dbReference type="RefSeq" id="WP_183911593.1">
    <property type="nucleotide sequence ID" value="NZ_JACHXZ010000005.1"/>
</dbReference>
<gene>
    <name evidence="3" type="ORF">FHS30_003313</name>
</gene>
<reference evidence="3 4" key="1">
    <citation type="submission" date="2020-08" db="EMBL/GenBank/DDBJ databases">
        <title>Genomic Encyclopedia of Type Strains, Phase III (KMG-III): the genomes of soil and plant-associated and newly described type strains.</title>
        <authorList>
            <person name="Whitman W."/>
        </authorList>
    </citation>
    <scope>NUCLEOTIDE SEQUENCE [LARGE SCALE GENOMIC DNA]</scope>
    <source>
        <strain evidence="3 4">CECT 8571</strain>
    </source>
</reference>
<proteinExistence type="predicted"/>
<dbReference type="EMBL" id="JACHXZ010000005">
    <property type="protein sequence ID" value="MBB3170096.1"/>
    <property type="molecule type" value="Genomic_DNA"/>
</dbReference>
<comment type="caution">
    <text evidence="3">The sequence shown here is derived from an EMBL/GenBank/DDBJ whole genome shotgun (WGS) entry which is preliminary data.</text>
</comment>
<name>A0A839UVL4_9GAMM</name>